<dbReference type="GO" id="GO:0006401">
    <property type="term" value="P:RNA catabolic process"/>
    <property type="evidence" value="ECO:0007669"/>
    <property type="project" value="InterPro"/>
</dbReference>
<dbReference type="InterPro" id="IPR027417">
    <property type="entry name" value="P-loop_NTPase"/>
</dbReference>
<feature type="compositionally biased region" description="Acidic residues" evidence="11">
    <location>
        <begin position="85"/>
        <end position="99"/>
    </location>
</feature>
<dbReference type="CDD" id="cd18795">
    <property type="entry name" value="SF2_C_Ski2"/>
    <property type="match status" value="1"/>
</dbReference>
<dbReference type="InterPro" id="IPR014001">
    <property type="entry name" value="Helicase_ATP-bd"/>
</dbReference>
<evidence type="ECO:0000256" key="5">
    <source>
        <dbReference type="ARBA" id="ARBA00022741"/>
    </source>
</evidence>
<keyword evidence="9" id="KW-0539">Nucleus</keyword>
<dbReference type="SUPFAM" id="SSF52540">
    <property type="entry name" value="P-loop containing nucleoside triphosphate hydrolases"/>
    <property type="match status" value="1"/>
</dbReference>
<dbReference type="GO" id="GO:0000460">
    <property type="term" value="P:maturation of 5.8S rRNA"/>
    <property type="evidence" value="ECO:0007669"/>
    <property type="project" value="TreeGrafter"/>
</dbReference>
<evidence type="ECO:0000259" key="12">
    <source>
        <dbReference type="PROSITE" id="PS51192"/>
    </source>
</evidence>
<keyword evidence="5" id="KW-0547">Nucleotide-binding</keyword>
<name>A0A6J1LWI2_DROHY</name>
<dbReference type="RefSeq" id="XP_023172596.2">
    <property type="nucleotide sequence ID" value="XM_023316828.2"/>
</dbReference>
<dbReference type="GO" id="GO:0003723">
    <property type="term" value="F:RNA binding"/>
    <property type="evidence" value="ECO:0007669"/>
    <property type="project" value="InterPro"/>
</dbReference>
<dbReference type="PIRSF" id="PIRSF005198">
    <property type="entry name" value="Antiviral_helicase_SKI2"/>
    <property type="match status" value="1"/>
</dbReference>
<evidence type="ECO:0000259" key="13">
    <source>
        <dbReference type="PROSITE" id="PS51194"/>
    </source>
</evidence>
<evidence type="ECO:0000256" key="9">
    <source>
        <dbReference type="ARBA" id="ARBA00023242"/>
    </source>
</evidence>
<dbReference type="Pfam" id="PF08148">
    <property type="entry name" value="DSHCT"/>
    <property type="match status" value="1"/>
</dbReference>
<dbReference type="SMART" id="SM01142">
    <property type="entry name" value="DSHCT"/>
    <property type="match status" value="1"/>
</dbReference>
<dbReference type="GO" id="GO:0003724">
    <property type="term" value="F:RNA helicase activity"/>
    <property type="evidence" value="ECO:0007669"/>
    <property type="project" value="UniProtKB-EC"/>
</dbReference>
<evidence type="ECO:0000256" key="11">
    <source>
        <dbReference type="SAM" id="MobiDB-lite"/>
    </source>
</evidence>
<feature type="coiled-coil region" evidence="10">
    <location>
        <begin position="849"/>
        <end position="876"/>
    </location>
</feature>
<dbReference type="Pfam" id="PF00271">
    <property type="entry name" value="Helicase_C"/>
    <property type="match status" value="1"/>
</dbReference>
<evidence type="ECO:0000256" key="2">
    <source>
        <dbReference type="ARBA" id="ARBA00010140"/>
    </source>
</evidence>
<dbReference type="FunFam" id="3.40.50.300:FF:000141">
    <property type="entry name" value="ATP-dependent RNA helicase DOB1"/>
    <property type="match status" value="1"/>
</dbReference>
<dbReference type="AlphaFoldDB" id="A0A6J1LWI2"/>
<dbReference type="PROSITE" id="PS51192">
    <property type="entry name" value="HELICASE_ATP_BIND_1"/>
    <property type="match status" value="1"/>
</dbReference>
<dbReference type="EC" id="3.6.4.13" evidence="3"/>
<dbReference type="OMA" id="IMLKNYN"/>
<dbReference type="PANTHER" id="PTHR12131:SF7">
    <property type="entry name" value="EXOSOME RNA HELICASE MTR4"/>
    <property type="match status" value="1"/>
</dbReference>
<keyword evidence="4" id="KW-0597">Phosphoprotein</keyword>
<dbReference type="InterPro" id="IPR001650">
    <property type="entry name" value="Helicase_C-like"/>
</dbReference>
<feature type="domain" description="Helicase ATP-binding" evidence="12">
    <location>
        <begin position="171"/>
        <end position="327"/>
    </location>
</feature>
<dbReference type="PANTHER" id="PTHR12131">
    <property type="entry name" value="ATP-DEPENDENT RNA AND DNA HELICASE"/>
    <property type="match status" value="1"/>
</dbReference>
<evidence type="ECO:0000256" key="3">
    <source>
        <dbReference type="ARBA" id="ARBA00012552"/>
    </source>
</evidence>
<comment type="similarity">
    <text evidence="2">Belongs to the helicase family. SKI2 subfamily.</text>
</comment>
<dbReference type="Gene3D" id="3.40.50.300">
    <property type="entry name" value="P-loop containing nucleotide triphosphate hydrolases"/>
    <property type="match status" value="2"/>
</dbReference>
<dbReference type="FunFam" id="1.10.3380.30:FF:000004">
    <property type="entry name" value="Superkiller viralicidic activity 2-like 2"/>
    <property type="match status" value="1"/>
</dbReference>
<feature type="compositionally biased region" description="Basic and acidic residues" evidence="11">
    <location>
        <begin position="60"/>
        <end position="83"/>
    </location>
</feature>
<dbReference type="InterPro" id="IPR012961">
    <property type="entry name" value="Ski2/MTR4_C"/>
</dbReference>
<organism evidence="14 15">
    <name type="scientific">Drosophila hydei</name>
    <name type="common">Fruit fly</name>
    <dbReference type="NCBI Taxonomy" id="7224"/>
    <lineage>
        <taxon>Eukaryota</taxon>
        <taxon>Metazoa</taxon>
        <taxon>Ecdysozoa</taxon>
        <taxon>Arthropoda</taxon>
        <taxon>Hexapoda</taxon>
        <taxon>Insecta</taxon>
        <taxon>Pterygota</taxon>
        <taxon>Neoptera</taxon>
        <taxon>Endopterygota</taxon>
        <taxon>Diptera</taxon>
        <taxon>Brachycera</taxon>
        <taxon>Muscomorpha</taxon>
        <taxon>Ephydroidea</taxon>
        <taxon>Drosophilidae</taxon>
        <taxon>Drosophila</taxon>
    </lineage>
</organism>
<keyword evidence="6" id="KW-0378">Hydrolase</keyword>
<evidence type="ECO:0000256" key="1">
    <source>
        <dbReference type="ARBA" id="ARBA00004123"/>
    </source>
</evidence>
<evidence type="ECO:0000256" key="10">
    <source>
        <dbReference type="SAM" id="Coils"/>
    </source>
</evidence>
<dbReference type="Pfam" id="PF00270">
    <property type="entry name" value="DEAD"/>
    <property type="match status" value="1"/>
</dbReference>
<evidence type="ECO:0000256" key="7">
    <source>
        <dbReference type="ARBA" id="ARBA00022806"/>
    </source>
</evidence>
<dbReference type="InterPro" id="IPR025696">
    <property type="entry name" value="Beta-barrel_MTR4"/>
</dbReference>
<protein>
    <recommendedName>
        <fullName evidence="3">RNA helicase</fullName>
        <ecNumber evidence="3">3.6.4.13</ecNumber>
    </recommendedName>
</protein>
<dbReference type="InterPro" id="IPR011545">
    <property type="entry name" value="DEAD/DEAH_box_helicase_dom"/>
</dbReference>
<dbReference type="Proteomes" id="UP000504633">
    <property type="component" value="Unplaced"/>
</dbReference>
<evidence type="ECO:0000256" key="6">
    <source>
        <dbReference type="ARBA" id="ARBA00022801"/>
    </source>
</evidence>
<dbReference type="OrthoDB" id="64767at2759"/>
<evidence type="ECO:0000256" key="8">
    <source>
        <dbReference type="ARBA" id="ARBA00022840"/>
    </source>
</evidence>
<dbReference type="SMART" id="SM00490">
    <property type="entry name" value="HELICc"/>
    <property type="match status" value="1"/>
</dbReference>
<dbReference type="GO" id="GO:0016787">
    <property type="term" value="F:hydrolase activity"/>
    <property type="evidence" value="ECO:0007669"/>
    <property type="project" value="UniProtKB-KW"/>
</dbReference>
<dbReference type="PROSITE" id="PS51194">
    <property type="entry name" value="HELICASE_CTER"/>
    <property type="match status" value="1"/>
</dbReference>
<accession>A0A6J1LWI2</accession>
<keyword evidence="8" id="KW-0067">ATP-binding</keyword>
<dbReference type="FunFam" id="3.40.50.300:FF:000083">
    <property type="entry name" value="ATP-dependent RNA helicase DOB1"/>
    <property type="match status" value="1"/>
</dbReference>
<feature type="domain" description="Helicase C-terminal" evidence="13">
    <location>
        <begin position="400"/>
        <end position="604"/>
    </location>
</feature>
<dbReference type="FunFam" id="2.40.30.300:FF:000002">
    <property type="entry name" value="superkiller viralicidic activity 2-like 2"/>
    <property type="match status" value="1"/>
</dbReference>
<dbReference type="FunFam" id="1.10.3380.30:FF:000002">
    <property type="entry name" value="superkiller viralicidic activity 2-like 2"/>
    <property type="match status" value="1"/>
</dbReference>
<dbReference type="GeneID" id="111600622"/>
<dbReference type="Pfam" id="PF21408">
    <property type="entry name" value="MTR4-like_stalk"/>
    <property type="match status" value="1"/>
</dbReference>
<dbReference type="CDD" id="cd13154">
    <property type="entry name" value="KOW_Mtr4"/>
    <property type="match status" value="1"/>
</dbReference>
<dbReference type="Pfam" id="PF13234">
    <property type="entry name" value="MTR4_beta-barrel"/>
    <property type="match status" value="1"/>
</dbReference>
<gene>
    <name evidence="15" type="primary">LOC111600622</name>
</gene>
<dbReference type="CTD" id="48782"/>
<dbReference type="InterPro" id="IPR048392">
    <property type="entry name" value="MTR4-like_stalk"/>
</dbReference>
<dbReference type="InterPro" id="IPR016438">
    <property type="entry name" value="SKI2-like"/>
</dbReference>
<dbReference type="GO" id="GO:0005634">
    <property type="term" value="C:nucleus"/>
    <property type="evidence" value="ECO:0007669"/>
    <property type="project" value="UniProtKB-SubCell"/>
</dbReference>
<dbReference type="SMART" id="SM00487">
    <property type="entry name" value="DEXDc"/>
    <property type="match status" value="1"/>
</dbReference>
<keyword evidence="7 15" id="KW-0347">Helicase</keyword>
<comment type="subcellular location">
    <subcellularLocation>
        <location evidence="1">Nucleus</location>
    </subcellularLocation>
</comment>
<feature type="region of interest" description="Disordered" evidence="11">
    <location>
        <begin position="29"/>
        <end position="99"/>
    </location>
</feature>
<keyword evidence="10" id="KW-0175">Coiled coil</keyword>
<proteinExistence type="inferred from homology"/>
<dbReference type="Gene3D" id="2.40.30.300">
    <property type="match status" value="1"/>
</dbReference>
<reference evidence="15" key="1">
    <citation type="submission" date="2025-08" db="UniProtKB">
        <authorList>
            <consortium name="RefSeq"/>
        </authorList>
    </citation>
    <scope>IDENTIFICATION</scope>
    <source>
        <strain evidence="15">15085-1641.00</strain>
        <tissue evidence="15">Whole body</tissue>
    </source>
</reference>
<evidence type="ECO:0000256" key="4">
    <source>
        <dbReference type="ARBA" id="ARBA00022553"/>
    </source>
</evidence>
<dbReference type="Gene3D" id="1.10.3380.30">
    <property type="match status" value="2"/>
</dbReference>
<evidence type="ECO:0000313" key="15">
    <source>
        <dbReference type="RefSeq" id="XP_023172596.2"/>
    </source>
</evidence>
<dbReference type="CDD" id="cd18024">
    <property type="entry name" value="DEXHc_Mtr4-like"/>
    <property type="match status" value="1"/>
</dbReference>
<keyword evidence="14" id="KW-1185">Reference proteome</keyword>
<evidence type="ECO:0000313" key="14">
    <source>
        <dbReference type="Proteomes" id="UP000504633"/>
    </source>
</evidence>
<dbReference type="KEGG" id="dhe:111600622"/>
<dbReference type="GO" id="GO:0005524">
    <property type="term" value="F:ATP binding"/>
    <property type="evidence" value="ECO:0007669"/>
    <property type="project" value="UniProtKB-KW"/>
</dbReference>
<sequence>MDINELFDCFNEAPNESLQLPLPIPTKKAKVNQAEKNSSAGVNKTRKANIRESTGTDADVSTKEHTEENADKKESAKRQRVDINTETEEIPDNESDNEVNYEIEDKEEELDDCALEALRVRIVTHQLVSPESCTHEVAAHPDQEYIPLQPFTGVPAKEYPFVLDPFQKQAILCIDNSQSVLVSAHTSAGKTVVAEYAIAKSLAAKQRVIYTTPIKALSNQKFREFTDEFQDVGLVTGDVTINPSASCLIMTTEILRNMLYRGSEIMREVGWVIFDEIHYMRDKERGVVWEETLILLPDNVRYVFLSATIPNARQFAEWVCHLHKQPCHVVYTDYRPTPLQHYIFPAGGDGIHLIVDEKGQFKEDNFTTAMAVLANAGEAAKGDQKGRKGGVKGHNSGQTNIFKIVKMIMERHFAPVIIFSFSKKECEVYAMQMAKLDFNTVDEKKLVDEVFHNAMDVLTEEDRRLPQVENVLPLLRRGIGIHHGGLLPILKETIEILFGEGLIKALFATETFAMGLNMPARTVLFTAPRKFDGKDFRWISSGEYIQMAGRAGRRGLDDKGIVILMIDEKVSPVVGREIVQGKADTLNSAFHLTYNMVLNLLRVEEINPEYMLERSFYQFQNQAALPGLHDQVQQKTQQLNKLTIKDEHNIASYHHIRDQLDINGSKFREWLTKPQYLVPFLQPGRLVKVSAGKQEYDWGIVLNFKKQEQSRKNPLKGEPGVVIDVLLHVSEDAAKTGETEPCPPNERGCMEVVPVANTLITQISSIRVYFPNDLRTADNRRAVLKTIQEAKKRFPLGPPVLHPIDDMNIKDSEFRKIVDTIAQFEQLLEEHPLHKSPELERIHKRYLDKLKLQTEVNSLKAELKAARSLLQMDELKFRKRVLRRMGYCKPGDVIEFKGRVACELSSADELLITEMIFNGVFNELSAPQAVALLSCFVCDEKSAESPKSATELSGPLRSLQSLARRIAKVSTECKLNLDEDNYVEKFKPFLMDVVLAWCKGSTFLNVCKMTDIFEGSIIRCMRRLEELLRQLCQASKTIGNTDLENKFSEGIRLLKRDIVFAASLYL</sequence>
<dbReference type="InterPro" id="IPR050699">
    <property type="entry name" value="RNA-DNA_Helicase"/>
</dbReference>